<feature type="region of interest" description="Disordered" evidence="1">
    <location>
        <begin position="794"/>
        <end position="817"/>
    </location>
</feature>
<dbReference type="EMBL" id="QZWG01000019">
    <property type="protein sequence ID" value="RZB46147.1"/>
    <property type="molecule type" value="Genomic_DNA"/>
</dbReference>
<evidence type="ECO:0000313" key="6">
    <source>
        <dbReference type="Proteomes" id="UP000289340"/>
    </source>
</evidence>
<dbReference type="Gene3D" id="4.10.60.10">
    <property type="entry name" value="Zinc finger, CCHC-type"/>
    <property type="match status" value="1"/>
</dbReference>
<accession>A0A445FBB8</accession>
<evidence type="ECO:0000256" key="1">
    <source>
        <dbReference type="SAM" id="MobiDB-lite"/>
    </source>
</evidence>
<evidence type="ECO:0000259" key="3">
    <source>
        <dbReference type="Pfam" id="PF10551"/>
    </source>
</evidence>
<feature type="compositionally biased region" description="Acidic residues" evidence="1">
    <location>
        <begin position="352"/>
        <end position="371"/>
    </location>
</feature>
<evidence type="ECO:0008006" key="7">
    <source>
        <dbReference type="Google" id="ProtNLM"/>
    </source>
</evidence>
<comment type="caution">
    <text evidence="5">The sequence shown here is derived from an EMBL/GenBank/DDBJ whole genome shotgun (WGS) entry which is preliminary data.</text>
</comment>
<dbReference type="Proteomes" id="UP000289340">
    <property type="component" value="Chromosome 19"/>
</dbReference>
<sequence length="1001" mass="113412">MRVPNDYSFDTLKCRMHNTLQLTNNQLVDEIYYQQAFIDAELLCTINRTLDVILNLHQSTIAPTHDAIMYYNGKWNIPCQGGFLGYSFTGTNPIRFDIPSGCSMDKLKDLIKDEEEHKQRIPFTAPSQFPSLSRKPQTSNVIVKQPPWVKVLEESVLILGTWTRLMFSNIVEEEWGWDVDTMSYIDLMKVIKSIGYKAFKCLWYRHPKKALCRGLKPLNGDSDILQLAEDVAGFDVVEVYVEDGVIDRCDKKLNDLKGDEVVVIDGVEGEPVVEAEVQVEAKVEAEAEVQVEGEVEVGAEVQEEAGGVGDMEVVVECIDDIHVGVDKDDDDVGQSIEATFDPNKVDSRNSDLVDETEYSDELDTPLGSEDEGPPKVRYPYFKVHENDEDVKFEVGLQFSGKKQILEVVKTFAVFCKKNMKIKKNDKRRVIVICKQKGCPFYLRVSKSMQALIGSPDMRLKALVAFALEKWGFKLSMDQAYRAKVKAMEKIKGSTRDQYKHLRSYATELLDKNKNSTVKIKCDLSPHGPIFERIYVCLEACKSAFVTTCRPLIELDDCFLKGEFGGQLLTAVGKDGNNQMFPIAYAIVESENYSSWKWFVDLLIVDLDGIQEGCWAFISYQQKGLVKVIKELGENVEHLLCVKHLYGNWKNKYPGAHMKELMWMAGQATTIPNWEKAMLQIKNYDEEAWKDLQKLNPACWTRFAFKVNTKCDLQVNNMCEAFNNVIMGYRHKPIITLLEGIRFYISSRIVKLRTILMRKSTVLTTYSFIVYPCNGPNLWPPLQTPVMLPPIMRKAHGRPKKARNKKNDESTKRPNLARQSRSVVCKNCRTIGHNRRACKGKTSTDRIIPKEGNKILFDFHKCCKNCRTIGHNRRTCKGKTSADITIPKGGNKNLKRQSPCPTPVAAKKQKIGPSTSQTTSAGHQRGGNTNETQQSRIIRCQVSCFIDKVVCVVRILAQSKFAKQVKHVGYSSLGHELAILCLNLVQGYSSLGLELAIQEQVL</sequence>
<feature type="domain" description="Transposase MuDR plant" evidence="2">
    <location>
        <begin position="389"/>
        <end position="448"/>
    </location>
</feature>
<dbReference type="Pfam" id="PF10551">
    <property type="entry name" value="MULE"/>
    <property type="match status" value="1"/>
</dbReference>
<proteinExistence type="predicted"/>
<feature type="region of interest" description="Disordered" evidence="1">
    <location>
        <begin position="330"/>
        <end position="375"/>
    </location>
</feature>
<protein>
    <recommendedName>
        <fullName evidence="7">MULE transposase domain-containing protein</fullName>
    </recommendedName>
</protein>
<evidence type="ECO:0000259" key="2">
    <source>
        <dbReference type="Pfam" id="PF03108"/>
    </source>
</evidence>
<reference evidence="5 6" key="1">
    <citation type="submission" date="2018-09" db="EMBL/GenBank/DDBJ databases">
        <title>A high-quality reference genome of wild soybean provides a powerful tool to mine soybean genomes.</title>
        <authorList>
            <person name="Xie M."/>
            <person name="Chung C.Y.L."/>
            <person name="Li M.-W."/>
            <person name="Wong F.-L."/>
            <person name="Chan T.-F."/>
            <person name="Lam H.-M."/>
        </authorList>
    </citation>
    <scope>NUCLEOTIDE SEQUENCE [LARGE SCALE GENOMIC DNA]</scope>
    <source>
        <strain evidence="6">cv. W05</strain>
        <tissue evidence="5">Hypocotyl of etiolated seedlings</tissue>
    </source>
</reference>
<feature type="region of interest" description="Disordered" evidence="1">
    <location>
        <begin position="883"/>
        <end position="929"/>
    </location>
</feature>
<dbReference type="InterPro" id="IPR058594">
    <property type="entry name" value="PB1-like_dom_pln"/>
</dbReference>
<feature type="compositionally biased region" description="Basic residues" evidence="1">
    <location>
        <begin position="794"/>
        <end position="803"/>
    </location>
</feature>
<gene>
    <name evidence="5" type="ORF">D0Y65_050248</name>
</gene>
<dbReference type="InterPro" id="IPR018289">
    <property type="entry name" value="MULE_transposase_dom"/>
</dbReference>
<name>A0A445FBB8_GLYSO</name>
<dbReference type="Pfam" id="PF26130">
    <property type="entry name" value="PB1-like"/>
    <property type="match status" value="1"/>
</dbReference>
<feature type="domain" description="PB1-like" evidence="4">
    <location>
        <begin position="174"/>
        <end position="242"/>
    </location>
</feature>
<feature type="compositionally biased region" description="Polar residues" evidence="1">
    <location>
        <begin position="911"/>
        <end position="929"/>
    </location>
</feature>
<dbReference type="InterPro" id="IPR004332">
    <property type="entry name" value="Transposase_MuDR"/>
</dbReference>
<evidence type="ECO:0000313" key="5">
    <source>
        <dbReference type="EMBL" id="RZB46147.1"/>
    </source>
</evidence>
<dbReference type="PANTHER" id="PTHR31973:SF187">
    <property type="entry name" value="MUTATOR TRANSPOSASE MUDRA PROTEIN"/>
    <property type="match status" value="1"/>
</dbReference>
<dbReference type="Pfam" id="PF03108">
    <property type="entry name" value="DBD_Tnp_Mut"/>
    <property type="match status" value="1"/>
</dbReference>
<keyword evidence="6" id="KW-1185">Reference proteome</keyword>
<organism evidence="5 6">
    <name type="scientific">Glycine soja</name>
    <name type="common">Wild soybean</name>
    <dbReference type="NCBI Taxonomy" id="3848"/>
    <lineage>
        <taxon>Eukaryota</taxon>
        <taxon>Viridiplantae</taxon>
        <taxon>Streptophyta</taxon>
        <taxon>Embryophyta</taxon>
        <taxon>Tracheophyta</taxon>
        <taxon>Spermatophyta</taxon>
        <taxon>Magnoliopsida</taxon>
        <taxon>eudicotyledons</taxon>
        <taxon>Gunneridae</taxon>
        <taxon>Pentapetalae</taxon>
        <taxon>rosids</taxon>
        <taxon>fabids</taxon>
        <taxon>Fabales</taxon>
        <taxon>Fabaceae</taxon>
        <taxon>Papilionoideae</taxon>
        <taxon>50 kb inversion clade</taxon>
        <taxon>NPAAA clade</taxon>
        <taxon>indigoferoid/millettioid clade</taxon>
        <taxon>Phaseoleae</taxon>
        <taxon>Glycine</taxon>
        <taxon>Glycine subgen. Soja</taxon>
    </lineage>
</organism>
<dbReference type="AlphaFoldDB" id="A0A445FBB8"/>
<evidence type="ECO:0000259" key="4">
    <source>
        <dbReference type="Pfam" id="PF26130"/>
    </source>
</evidence>
<feature type="domain" description="MULE transposase" evidence="3">
    <location>
        <begin position="552"/>
        <end position="646"/>
    </location>
</feature>
<dbReference type="PANTHER" id="PTHR31973">
    <property type="entry name" value="POLYPROTEIN, PUTATIVE-RELATED"/>
    <property type="match status" value="1"/>
</dbReference>